<keyword evidence="7" id="KW-1185">Reference proteome</keyword>
<reference evidence="8" key="1">
    <citation type="submission" date="2025-04" db="UniProtKB">
        <authorList>
            <consortium name="RefSeq"/>
        </authorList>
    </citation>
    <scope>IDENTIFICATION</scope>
</reference>
<feature type="transmembrane region" description="Helical" evidence="5">
    <location>
        <begin position="36"/>
        <end position="52"/>
    </location>
</feature>
<dbReference type="Proteomes" id="UP001652700">
    <property type="component" value="Unplaced"/>
</dbReference>
<evidence type="ECO:0000256" key="4">
    <source>
        <dbReference type="ARBA" id="ARBA00023136"/>
    </source>
</evidence>
<dbReference type="GO" id="GO:0005886">
    <property type="term" value="C:plasma membrane"/>
    <property type="evidence" value="ECO:0007669"/>
    <property type="project" value="TreeGrafter"/>
</dbReference>
<dbReference type="InterPro" id="IPR009436">
    <property type="entry name" value="AGTRAP"/>
</dbReference>
<reference evidence="6" key="2">
    <citation type="submission" date="2025-05" db="UniProtKB">
        <authorList>
            <consortium name="EnsemblMetazoa"/>
        </authorList>
    </citation>
    <scope>IDENTIFICATION</scope>
</reference>
<keyword evidence="3 5" id="KW-1133">Transmembrane helix</keyword>
<dbReference type="EnsemblMetazoa" id="XM_050658078.1">
    <property type="protein sequence ID" value="XP_050514035.1"/>
    <property type="gene ID" value="LOC114334857"/>
</dbReference>
<evidence type="ECO:0000313" key="6">
    <source>
        <dbReference type="EnsemblMetazoa" id="XP_050514035.1"/>
    </source>
</evidence>
<dbReference type="PANTHER" id="PTHR16521">
    <property type="entry name" value="TYPE-1 ANGIOTENSIN II RECEPTOR-ASSOCIATED PROTEIN"/>
    <property type="match status" value="1"/>
</dbReference>
<evidence type="ECO:0000256" key="5">
    <source>
        <dbReference type="SAM" id="Phobius"/>
    </source>
</evidence>
<dbReference type="Pfam" id="PF06396">
    <property type="entry name" value="AGTRAP"/>
    <property type="match status" value="1"/>
</dbReference>
<evidence type="ECO:0000313" key="7">
    <source>
        <dbReference type="Proteomes" id="UP001652700"/>
    </source>
</evidence>
<proteinExistence type="predicted"/>
<dbReference type="RefSeq" id="XP_050514035.1">
    <property type="nucleotide sequence ID" value="XM_050658078.1"/>
</dbReference>
<evidence type="ECO:0000313" key="8">
    <source>
        <dbReference type="RefSeq" id="XP_028140769.1"/>
    </source>
</evidence>
<gene>
    <name evidence="8" type="primary">LOC114334857</name>
</gene>
<evidence type="ECO:0000256" key="3">
    <source>
        <dbReference type="ARBA" id="ARBA00022989"/>
    </source>
</evidence>
<dbReference type="SMART" id="SM00805">
    <property type="entry name" value="AGTRAP"/>
    <property type="match status" value="1"/>
</dbReference>
<dbReference type="FunCoup" id="A0A6P7FW88">
    <property type="interactions" value="290"/>
</dbReference>
<dbReference type="OrthoDB" id="8191171at2759"/>
<sequence>MPELSQIRNFRLKVLFLIHFIFMSLSTMGYWSSNAYLFYNSLLILLFLWSLYHDQSHEPIQLAIVVNGSSIFLDILILVMGFPHSDDSARNKFSAAMAILHLIIRPFSTILLVKNLEERSGATGVLTGIFPGGNSTGSDAYEDLDRPVIPQSSGKTGGYDFSSAQQI</sequence>
<feature type="transmembrane region" description="Helical" evidence="5">
    <location>
        <begin position="12"/>
        <end position="30"/>
    </location>
</feature>
<dbReference type="AlphaFoldDB" id="A0A6P7FW88"/>
<keyword evidence="4 5" id="KW-0472">Membrane</keyword>
<name>A0A6P7FW88_DIAVI</name>
<comment type="subcellular location">
    <subcellularLocation>
        <location evidence="1">Membrane</location>
        <topology evidence="1">Multi-pass membrane protein</topology>
    </subcellularLocation>
</comment>
<feature type="transmembrane region" description="Helical" evidence="5">
    <location>
        <begin position="64"/>
        <end position="82"/>
    </location>
</feature>
<dbReference type="GeneID" id="114334857"/>
<feature type="transmembrane region" description="Helical" evidence="5">
    <location>
        <begin position="94"/>
        <end position="113"/>
    </location>
</feature>
<dbReference type="KEGG" id="dvv:114334857"/>
<evidence type="ECO:0000256" key="1">
    <source>
        <dbReference type="ARBA" id="ARBA00004141"/>
    </source>
</evidence>
<evidence type="ECO:0000256" key="2">
    <source>
        <dbReference type="ARBA" id="ARBA00022692"/>
    </source>
</evidence>
<dbReference type="InParanoid" id="A0A6P7FW88"/>
<organism evidence="8">
    <name type="scientific">Diabrotica virgifera virgifera</name>
    <name type="common">western corn rootworm</name>
    <dbReference type="NCBI Taxonomy" id="50390"/>
    <lineage>
        <taxon>Eukaryota</taxon>
        <taxon>Metazoa</taxon>
        <taxon>Ecdysozoa</taxon>
        <taxon>Arthropoda</taxon>
        <taxon>Hexapoda</taxon>
        <taxon>Insecta</taxon>
        <taxon>Pterygota</taxon>
        <taxon>Neoptera</taxon>
        <taxon>Endopterygota</taxon>
        <taxon>Coleoptera</taxon>
        <taxon>Polyphaga</taxon>
        <taxon>Cucujiformia</taxon>
        <taxon>Chrysomeloidea</taxon>
        <taxon>Chrysomelidae</taxon>
        <taxon>Galerucinae</taxon>
        <taxon>Diabroticina</taxon>
        <taxon>Diabroticites</taxon>
        <taxon>Diabrotica</taxon>
    </lineage>
</organism>
<dbReference type="RefSeq" id="XP_028140769.1">
    <property type="nucleotide sequence ID" value="XM_028284968.1"/>
</dbReference>
<keyword evidence="2 5" id="KW-0812">Transmembrane</keyword>
<protein>
    <submittedName>
        <fullName evidence="8">Type-1 angiotensin II receptor-associated protein-like</fullName>
    </submittedName>
</protein>
<dbReference type="GO" id="GO:0038166">
    <property type="term" value="P:angiotensin-activated signaling pathway"/>
    <property type="evidence" value="ECO:0007669"/>
    <property type="project" value="InterPro"/>
</dbReference>
<accession>A0A6P7FW88</accession>
<dbReference type="PANTHER" id="PTHR16521:SF3">
    <property type="entry name" value="TYPE-1 ANGIOTENSIN II RECEPTOR-ASSOCIATED PROTEIN"/>
    <property type="match status" value="1"/>
</dbReference>